<feature type="domain" description="HTH araC/xylS-type" evidence="5">
    <location>
        <begin position="434"/>
        <end position="532"/>
    </location>
</feature>
<comment type="caution">
    <text evidence="7">The sequence shown here is derived from an EMBL/GenBank/DDBJ whole genome shotgun (WGS) entry which is preliminary data.</text>
</comment>
<dbReference type="RefSeq" id="WP_193417697.1">
    <property type="nucleotide sequence ID" value="NZ_JADCNN020000012.1"/>
</dbReference>
<dbReference type="SMART" id="SM00448">
    <property type="entry name" value="REC"/>
    <property type="match status" value="1"/>
</dbReference>
<dbReference type="InterPro" id="IPR011006">
    <property type="entry name" value="CheY-like_superfamily"/>
</dbReference>
<reference evidence="7 8" key="1">
    <citation type="submission" date="2021-01" db="EMBL/GenBank/DDBJ databases">
        <title>Paenibacillus sp.nov. isolated from the rhizosphere soil of tomato plant.</title>
        <authorList>
            <person name="Thin K.K."/>
            <person name="Zhang X."/>
            <person name="He S."/>
        </authorList>
    </citation>
    <scope>NUCLEOTIDE SEQUENCE [LARGE SCALE GENOMIC DNA]</scope>
    <source>
        <strain evidence="7 8">DXFW5</strain>
    </source>
</reference>
<keyword evidence="1" id="KW-0805">Transcription regulation</keyword>
<protein>
    <submittedName>
        <fullName evidence="7">Response regulator</fullName>
    </submittedName>
</protein>
<dbReference type="Pfam" id="PF00072">
    <property type="entry name" value="Response_reg"/>
    <property type="match status" value="1"/>
</dbReference>
<dbReference type="SMART" id="SM00342">
    <property type="entry name" value="HTH_ARAC"/>
    <property type="match status" value="1"/>
</dbReference>
<keyword evidence="8" id="KW-1185">Reference proteome</keyword>
<dbReference type="SUPFAM" id="SSF52172">
    <property type="entry name" value="CheY-like"/>
    <property type="match status" value="1"/>
</dbReference>
<dbReference type="SUPFAM" id="SSF46689">
    <property type="entry name" value="Homeodomain-like"/>
    <property type="match status" value="2"/>
</dbReference>
<name>A0ABS2H5X0_9BACL</name>
<dbReference type="Gene3D" id="3.40.50.2300">
    <property type="match status" value="1"/>
</dbReference>
<feature type="domain" description="Response regulatory" evidence="6">
    <location>
        <begin position="3"/>
        <end position="118"/>
    </location>
</feature>
<keyword evidence="4" id="KW-0597">Phosphoprotein</keyword>
<evidence type="ECO:0000256" key="3">
    <source>
        <dbReference type="ARBA" id="ARBA00023163"/>
    </source>
</evidence>
<keyword evidence="3" id="KW-0804">Transcription</keyword>
<evidence type="ECO:0000256" key="1">
    <source>
        <dbReference type="ARBA" id="ARBA00023015"/>
    </source>
</evidence>
<organism evidence="7 8">
    <name type="scientific">Paenibacillus rhizolycopersici</name>
    <dbReference type="NCBI Taxonomy" id="2780073"/>
    <lineage>
        <taxon>Bacteria</taxon>
        <taxon>Bacillati</taxon>
        <taxon>Bacillota</taxon>
        <taxon>Bacilli</taxon>
        <taxon>Bacillales</taxon>
        <taxon>Paenibacillaceae</taxon>
        <taxon>Paenibacillus</taxon>
    </lineage>
</organism>
<dbReference type="EMBL" id="JADCNN020000012">
    <property type="protein sequence ID" value="MBM6996852.1"/>
    <property type="molecule type" value="Genomic_DNA"/>
</dbReference>
<keyword evidence="2" id="KW-0238">DNA-binding</keyword>
<evidence type="ECO:0000313" key="8">
    <source>
        <dbReference type="Proteomes" id="UP001516620"/>
    </source>
</evidence>
<evidence type="ECO:0000256" key="2">
    <source>
        <dbReference type="ARBA" id="ARBA00023125"/>
    </source>
</evidence>
<proteinExistence type="predicted"/>
<sequence length="539" mass="62283">MYKLLVVDDEPFILDGLVDLFQENEELDVYSAASGDKALDLLSRTRMDIVLSDIRMPGTSGLELQKEIQRQWPYCKLVFLTAHSEFTYAYQAIQNHAVGYVLKSEGEEAIVEAVNRCLREIRRERQAQEFIKENEDYIASALPMLQSACLLKLLEGEPAEEYLRDFGKYRIHLNPDEQAILVALRLDRISLRGTSHGQLHLFLQIKAVFQKYLADVFTGYEATFEGKHMIWVLQPNGEGQNLLYLKETLEIVQAHCLEALGASVSVIYDDYVEWRDLPGRFGAIKLILNQITVNEDELVLANSRFYLERKGEEPERPEREAGRKKRLSLLRSCLEEEEDTLFYRTLSELLNEDEGPRDALLNNLELYHALTGMLMSYISAYKLSKELLADQDLFELFTRFRDKSSMENSIVKLAGRIFELRQKKQATHSKNFVAKVKHYISGHLAEDLSLAALAERFYINPVYMSRLYKQTTGSNLADDITRQRIEYAERLLRDTEFKIHQIAKESGYDSAAYFTRVFKKQKGVTPNEYRARFAPNLTD</sequence>
<dbReference type="Pfam" id="PF12833">
    <property type="entry name" value="HTH_18"/>
    <property type="match status" value="1"/>
</dbReference>
<dbReference type="InterPro" id="IPR009057">
    <property type="entry name" value="Homeodomain-like_sf"/>
</dbReference>
<dbReference type="CDD" id="cd17536">
    <property type="entry name" value="REC_YesN-like"/>
    <property type="match status" value="1"/>
</dbReference>
<dbReference type="PANTHER" id="PTHR43280:SF2">
    <property type="entry name" value="HTH-TYPE TRANSCRIPTIONAL REGULATOR EXSA"/>
    <property type="match status" value="1"/>
</dbReference>
<accession>A0ABS2H5X0</accession>
<dbReference type="Gene3D" id="1.10.10.60">
    <property type="entry name" value="Homeodomain-like"/>
    <property type="match status" value="2"/>
</dbReference>
<gene>
    <name evidence="7" type="ORF">IM700_014440</name>
</gene>
<dbReference type="Proteomes" id="UP001516620">
    <property type="component" value="Unassembled WGS sequence"/>
</dbReference>
<dbReference type="PROSITE" id="PS01124">
    <property type="entry name" value="HTH_ARAC_FAMILY_2"/>
    <property type="match status" value="1"/>
</dbReference>
<dbReference type="PRINTS" id="PR00032">
    <property type="entry name" value="HTHARAC"/>
</dbReference>
<dbReference type="InterPro" id="IPR018060">
    <property type="entry name" value="HTH_AraC"/>
</dbReference>
<dbReference type="PANTHER" id="PTHR43280">
    <property type="entry name" value="ARAC-FAMILY TRANSCRIPTIONAL REGULATOR"/>
    <property type="match status" value="1"/>
</dbReference>
<evidence type="ECO:0000313" key="7">
    <source>
        <dbReference type="EMBL" id="MBM6996852.1"/>
    </source>
</evidence>
<dbReference type="InterPro" id="IPR001789">
    <property type="entry name" value="Sig_transdc_resp-reg_receiver"/>
</dbReference>
<dbReference type="PROSITE" id="PS50110">
    <property type="entry name" value="RESPONSE_REGULATORY"/>
    <property type="match status" value="1"/>
</dbReference>
<feature type="modified residue" description="4-aspartylphosphate" evidence="4">
    <location>
        <position position="53"/>
    </location>
</feature>
<evidence type="ECO:0000259" key="6">
    <source>
        <dbReference type="PROSITE" id="PS50110"/>
    </source>
</evidence>
<evidence type="ECO:0000256" key="4">
    <source>
        <dbReference type="PROSITE-ProRule" id="PRU00169"/>
    </source>
</evidence>
<evidence type="ECO:0000259" key="5">
    <source>
        <dbReference type="PROSITE" id="PS01124"/>
    </source>
</evidence>
<dbReference type="InterPro" id="IPR020449">
    <property type="entry name" value="Tscrpt_reg_AraC-type_HTH"/>
</dbReference>